<reference evidence="2 3" key="1">
    <citation type="submission" date="2023-02" db="EMBL/GenBank/DDBJ databases">
        <title>LHISI_Scaffold_Assembly.</title>
        <authorList>
            <person name="Stuart O.P."/>
            <person name="Cleave R."/>
            <person name="Magrath M.J.L."/>
            <person name="Mikheyev A.S."/>
        </authorList>
    </citation>
    <scope>NUCLEOTIDE SEQUENCE [LARGE SCALE GENOMIC DNA]</scope>
    <source>
        <strain evidence="2">Daus_M_001</strain>
        <tissue evidence="2">Leg muscle</tissue>
    </source>
</reference>
<keyword evidence="3" id="KW-1185">Reference proteome</keyword>
<evidence type="ECO:0000313" key="2">
    <source>
        <dbReference type="EMBL" id="KAJ8879762.1"/>
    </source>
</evidence>
<evidence type="ECO:0000313" key="3">
    <source>
        <dbReference type="Proteomes" id="UP001159363"/>
    </source>
</evidence>
<comment type="caution">
    <text evidence="2">The sequence shown here is derived from an EMBL/GenBank/DDBJ whole genome shotgun (WGS) entry which is preliminary data.</text>
</comment>
<sequence>MPLDHTMKRQQQQVTDFFQRKSKCIENRDDSANDVNISDSECKYFCSEDKGAVLITHCKPDPASTSINNSKSDAANIRDRKSTYLCTEDTGAVLLSDSKSEVATADIIGTSSSPTVKSDPTFTVSGFSNWKKTSEKILYSENSESHKDSEEALLAFNQKPVSARLYTKVRKEMEKAESSDYNFKKRGEDLDSQPVSLRRVRNSPKRLEHNTNTSPPVQYSSPEQFLRQEYFAVIDRIKGEIESRFQHRGVAIYKVLENVLIKSSNGEVENIRDQVLQICEHFKGDLNVERFTRQLAMLAELTAGRKINSVRNVLDSIRREQPQTRRLFSEACPCSKLLLVLPATSETAEIRLKTWLRSTMTQERLDHIAVMAVHRDLVKDVSNLDIANKFISSKESRRLIFGHIHK</sequence>
<dbReference type="PANTHER" id="PTHR45749">
    <property type="match status" value="1"/>
</dbReference>
<proteinExistence type="predicted"/>
<name>A0ABQ9H680_9NEOP</name>
<organism evidence="2 3">
    <name type="scientific">Dryococelus australis</name>
    <dbReference type="NCBI Taxonomy" id="614101"/>
    <lineage>
        <taxon>Eukaryota</taxon>
        <taxon>Metazoa</taxon>
        <taxon>Ecdysozoa</taxon>
        <taxon>Arthropoda</taxon>
        <taxon>Hexapoda</taxon>
        <taxon>Insecta</taxon>
        <taxon>Pterygota</taxon>
        <taxon>Neoptera</taxon>
        <taxon>Polyneoptera</taxon>
        <taxon>Phasmatodea</taxon>
        <taxon>Verophasmatodea</taxon>
        <taxon>Anareolatae</taxon>
        <taxon>Phasmatidae</taxon>
        <taxon>Eurycanthinae</taxon>
        <taxon>Dryococelus</taxon>
    </lineage>
</organism>
<protein>
    <recommendedName>
        <fullName evidence="4">Vitellogenin</fullName>
    </recommendedName>
</protein>
<dbReference type="EMBL" id="JARBHB010000007">
    <property type="protein sequence ID" value="KAJ8879762.1"/>
    <property type="molecule type" value="Genomic_DNA"/>
</dbReference>
<feature type="compositionally biased region" description="Polar residues" evidence="1">
    <location>
        <begin position="210"/>
        <end position="219"/>
    </location>
</feature>
<dbReference type="Proteomes" id="UP001159363">
    <property type="component" value="Chromosome 6"/>
</dbReference>
<dbReference type="PANTHER" id="PTHR45749:SF21">
    <property type="entry name" value="DUF4371 DOMAIN-CONTAINING PROTEIN"/>
    <property type="match status" value="1"/>
</dbReference>
<feature type="compositionally biased region" description="Basic and acidic residues" evidence="1">
    <location>
        <begin position="177"/>
        <end position="189"/>
    </location>
</feature>
<gene>
    <name evidence="2" type="ORF">PR048_020370</name>
</gene>
<feature type="region of interest" description="Disordered" evidence="1">
    <location>
        <begin position="177"/>
        <end position="219"/>
    </location>
</feature>
<evidence type="ECO:0000256" key="1">
    <source>
        <dbReference type="SAM" id="MobiDB-lite"/>
    </source>
</evidence>
<accession>A0ABQ9H680</accession>
<evidence type="ECO:0008006" key="4">
    <source>
        <dbReference type="Google" id="ProtNLM"/>
    </source>
</evidence>